<dbReference type="GO" id="GO:0005524">
    <property type="term" value="F:ATP binding"/>
    <property type="evidence" value="ECO:0007669"/>
    <property type="project" value="UniProtKB-KW"/>
</dbReference>
<keyword evidence="1" id="KW-0233">DNA recombination</keyword>
<reference evidence="3 4" key="2">
    <citation type="submission" date="2016-08" db="EMBL/GenBank/DDBJ databases">
        <title>Pervasive Adenine N6-methylation of Active Genes in Fungi.</title>
        <authorList>
            <consortium name="DOE Joint Genome Institute"/>
            <person name="Mondo S.J."/>
            <person name="Dannebaum R.O."/>
            <person name="Kuo R.C."/>
            <person name="Labutti K."/>
            <person name="Haridas S."/>
            <person name="Kuo A."/>
            <person name="Salamov A."/>
            <person name="Ahrendt S.R."/>
            <person name="Lipzen A."/>
            <person name="Sullivan W."/>
            <person name="Andreopoulos W.B."/>
            <person name="Clum A."/>
            <person name="Lindquist E."/>
            <person name="Daum C."/>
            <person name="Ramamoorthy G.K."/>
            <person name="Gryganskyi A."/>
            <person name="Culley D."/>
            <person name="Magnuson J.K."/>
            <person name="James T.Y."/>
            <person name="O'Malley M.A."/>
            <person name="Stajich J.E."/>
            <person name="Spatafora J.W."/>
            <person name="Visel A."/>
            <person name="Grigoriev I.V."/>
        </authorList>
    </citation>
    <scope>NUCLEOTIDE SEQUENCE [LARGE SCALE GENOMIC DNA]</scope>
    <source>
        <strain evidence="4">finn</strain>
    </source>
</reference>
<comment type="caution">
    <text evidence="3">The sequence shown here is derived from an EMBL/GenBank/DDBJ whole genome shotgun (WGS) entry which is preliminary data.</text>
</comment>
<keyword evidence="4" id="KW-1185">Reference proteome</keyword>
<dbReference type="GO" id="GO:0016787">
    <property type="term" value="F:hydrolase activity"/>
    <property type="evidence" value="ECO:0007669"/>
    <property type="project" value="UniProtKB-KW"/>
</dbReference>
<dbReference type="OrthoDB" id="2126220at2759"/>
<dbReference type="Pfam" id="PF05970">
    <property type="entry name" value="PIF1"/>
    <property type="match status" value="1"/>
</dbReference>
<proteinExistence type="inferred from homology"/>
<gene>
    <name evidence="3" type="ORF">BCR36DRAFT_130358</name>
</gene>
<dbReference type="EC" id="5.6.2.3" evidence="1"/>
<keyword evidence="1" id="KW-0067">ATP-binding</keyword>
<dbReference type="GO" id="GO:0000723">
    <property type="term" value="P:telomere maintenance"/>
    <property type="evidence" value="ECO:0007669"/>
    <property type="project" value="InterPro"/>
</dbReference>
<sequence length="87" mass="9915">MSVNERKRKFFNEEGNNENNIETKIKFSTPPPQKSMKIELSEKQKRVLNSVLNGKSVFFTGAAGTGKSLLLNYIINRLKSIYSYVSL</sequence>
<dbReference type="STRING" id="1754191.A0A1Y1V0T3"/>
<evidence type="ECO:0000313" key="4">
    <source>
        <dbReference type="Proteomes" id="UP000193719"/>
    </source>
</evidence>
<comment type="cofactor">
    <cofactor evidence="1">
        <name>Mg(2+)</name>
        <dbReference type="ChEBI" id="CHEBI:18420"/>
    </cofactor>
</comment>
<keyword evidence="1" id="KW-0547">Nucleotide-binding</keyword>
<dbReference type="InterPro" id="IPR010285">
    <property type="entry name" value="DNA_helicase_pif1-like_DEAD"/>
</dbReference>
<keyword evidence="1" id="KW-0234">DNA repair</keyword>
<accession>A0A1Y1V0T3</accession>
<dbReference type="InterPro" id="IPR027417">
    <property type="entry name" value="P-loop_NTPase"/>
</dbReference>
<feature type="domain" description="DNA helicase Pif1-like DEAD-box helicase" evidence="2">
    <location>
        <begin position="40"/>
        <end position="81"/>
    </location>
</feature>
<name>A0A1Y1V0T3_9FUNG</name>
<dbReference type="AlphaFoldDB" id="A0A1Y1V0T3"/>
<dbReference type="GO" id="GO:0006310">
    <property type="term" value="P:DNA recombination"/>
    <property type="evidence" value="ECO:0007669"/>
    <property type="project" value="UniProtKB-KW"/>
</dbReference>
<reference evidence="3 4" key="1">
    <citation type="submission" date="2016-08" db="EMBL/GenBank/DDBJ databases">
        <title>Genomes of anaerobic fungi encode conserved fungal cellulosomes for biomass hydrolysis.</title>
        <authorList>
            <consortium name="DOE Joint Genome Institute"/>
            <person name="Haitjema C.H."/>
            <person name="Gilmore S.P."/>
            <person name="Henske J.K."/>
            <person name="Solomon K.V."/>
            <person name="De Groot R."/>
            <person name="Kuo A."/>
            <person name="Mondo S.J."/>
            <person name="Salamov A.A."/>
            <person name="Labutti K."/>
            <person name="Zhao Z."/>
            <person name="Chiniquy J."/>
            <person name="Barry K."/>
            <person name="Brewer H.M."/>
            <person name="Purvine S.O."/>
            <person name="Wright A.T."/>
            <person name="Boxma B."/>
            <person name="Van Alen T."/>
            <person name="Hackstein J.H."/>
            <person name="Baker S.E."/>
            <person name="Grigoriev I.V."/>
            <person name="O'Malley M.A."/>
        </authorList>
    </citation>
    <scope>NUCLEOTIDE SEQUENCE [LARGE SCALE GENOMIC DNA]</scope>
    <source>
        <strain evidence="4">finn</strain>
    </source>
</reference>
<dbReference type="EMBL" id="MCFH01000047">
    <property type="protein sequence ID" value="ORX44187.1"/>
    <property type="molecule type" value="Genomic_DNA"/>
</dbReference>
<dbReference type="Proteomes" id="UP000193719">
    <property type="component" value="Unassembled WGS sequence"/>
</dbReference>
<evidence type="ECO:0000256" key="1">
    <source>
        <dbReference type="RuleBase" id="RU363044"/>
    </source>
</evidence>
<dbReference type="SUPFAM" id="SSF52540">
    <property type="entry name" value="P-loop containing nucleoside triphosphate hydrolases"/>
    <property type="match status" value="1"/>
</dbReference>
<evidence type="ECO:0000259" key="2">
    <source>
        <dbReference type="Pfam" id="PF05970"/>
    </source>
</evidence>
<keyword evidence="1" id="KW-0378">Hydrolase</keyword>
<organism evidence="3 4">
    <name type="scientific">Piromyces finnis</name>
    <dbReference type="NCBI Taxonomy" id="1754191"/>
    <lineage>
        <taxon>Eukaryota</taxon>
        <taxon>Fungi</taxon>
        <taxon>Fungi incertae sedis</taxon>
        <taxon>Chytridiomycota</taxon>
        <taxon>Chytridiomycota incertae sedis</taxon>
        <taxon>Neocallimastigomycetes</taxon>
        <taxon>Neocallimastigales</taxon>
        <taxon>Neocallimastigaceae</taxon>
        <taxon>Piromyces</taxon>
    </lineage>
</organism>
<dbReference type="GO" id="GO:0006281">
    <property type="term" value="P:DNA repair"/>
    <property type="evidence" value="ECO:0007669"/>
    <property type="project" value="UniProtKB-KW"/>
</dbReference>
<protein>
    <recommendedName>
        <fullName evidence="1">ATP-dependent DNA helicase</fullName>
        <ecNumber evidence="1">5.6.2.3</ecNumber>
    </recommendedName>
</protein>
<comment type="similarity">
    <text evidence="1">Belongs to the helicase family.</text>
</comment>
<keyword evidence="1" id="KW-0347">Helicase</keyword>
<keyword evidence="1" id="KW-0227">DNA damage</keyword>
<dbReference type="GO" id="GO:0043139">
    <property type="term" value="F:5'-3' DNA helicase activity"/>
    <property type="evidence" value="ECO:0007669"/>
    <property type="project" value="UniProtKB-EC"/>
</dbReference>
<comment type="catalytic activity">
    <reaction evidence="1">
        <text>ATP + H2O = ADP + phosphate + H(+)</text>
        <dbReference type="Rhea" id="RHEA:13065"/>
        <dbReference type="ChEBI" id="CHEBI:15377"/>
        <dbReference type="ChEBI" id="CHEBI:15378"/>
        <dbReference type="ChEBI" id="CHEBI:30616"/>
        <dbReference type="ChEBI" id="CHEBI:43474"/>
        <dbReference type="ChEBI" id="CHEBI:456216"/>
        <dbReference type="EC" id="5.6.2.3"/>
    </reaction>
</comment>
<dbReference type="Gene3D" id="3.40.50.300">
    <property type="entry name" value="P-loop containing nucleotide triphosphate hydrolases"/>
    <property type="match status" value="1"/>
</dbReference>
<evidence type="ECO:0000313" key="3">
    <source>
        <dbReference type="EMBL" id="ORX44187.1"/>
    </source>
</evidence>